<keyword evidence="2" id="KW-0812">Transmembrane</keyword>
<evidence type="ECO:0008006" key="4">
    <source>
        <dbReference type="Google" id="ProtNLM"/>
    </source>
</evidence>
<feature type="transmembrane region" description="Helical" evidence="2">
    <location>
        <begin position="50"/>
        <end position="68"/>
    </location>
</feature>
<feature type="transmembrane region" description="Helical" evidence="2">
    <location>
        <begin position="6"/>
        <end position="29"/>
    </location>
</feature>
<keyword evidence="2" id="KW-0472">Membrane</keyword>
<dbReference type="AlphaFoldDB" id="A0A7G9YL02"/>
<feature type="region of interest" description="Disordered" evidence="1">
    <location>
        <begin position="480"/>
        <end position="534"/>
    </location>
</feature>
<accession>A0A7G9YL02</accession>
<evidence type="ECO:0000256" key="2">
    <source>
        <dbReference type="SAM" id="Phobius"/>
    </source>
</evidence>
<evidence type="ECO:0000256" key="1">
    <source>
        <dbReference type="SAM" id="MobiDB-lite"/>
    </source>
</evidence>
<gene>
    <name evidence="3" type="ORF">AMAKCJMG_00020</name>
</gene>
<organism evidence="3">
    <name type="scientific">Candidatus Methanogaster sp. ANME-2c ERB4</name>
    <dbReference type="NCBI Taxonomy" id="2759911"/>
    <lineage>
        <taxon>Archaea</taxon>
        <taxon>Methanobacteriati</taxon>
        <taxon>Methanobacteriota</taxon>
        <taxon>Stenosarchaea group</taxon>
        <taxon>Methanomicrobia</taxon>
        <taxon>Methanosarcinales</taxon>
        <taxon>ANME-2 cluster</taxon>
        <taxon>Candidatus Methanogasteraceae</taxon>
        <taxon>Candidatus Methanogaster</taxon>
    </lineage>
</organism>
<keyword evidence="2" id="KW-1133">Transmembrane helix</keyword>
<protein>
    <recommendedName>
        <fullName evidence="4">DUF11 domain-containing protein</fullName>
    </recommendedName>
</protein>
<sequence length="566" mass="62583">MTSARATFLIFLWYVHYSVQSLYALFSFTKKYTTNPTRRAVFTRFFVKKSFLIFIVVLMVVVPVQAAVSEDVVCMDVTLVWGERVAIGGYLFEATDFSVGRASEIRLGESVWALVTVYVNGSVVWREVFSTNETVIDYAYNVNESSYMFDLNCTETYLEDGADRVRVHASEIIIGSNPPIQSIMVRACIFPPMELISFSEWMNNTFTVTKSASKEVYVREQAFIELKIANLSMADCVEVADSIADEFVVDPDRDLYWDYLRGTYRYSITPLVPGVHTLPAANVSVWCKGRRINITSDTPEITVQGPYVTIMKTEEHANSTINITNSTINITDSMVNSTDCVVNVTVSACNEGNHAAMVYVFDAIPDGAELINGTLNWSMVLNPASTEHTSEYANTYTIKINETVTLPGAVIYYQTARQVDLVRDYKPAATFELEKYINPKFYSARARSSEILIRYGADVDAAAGNATTDNATADAVNGTATNVSDEAADATLDKPSDEALGETGESQPTTDGNEDENENDKEGESENEGENGFVEKIKAMPGFTSMFAIIGLLSGYLVIRSGSRKS</sequence>
<feature type="compositionally biased region" description="Acidic residues" evidence="1">
    <location>
        <begin position="512"/>
        <end position="529"/>
    </location>
</feature>
<reference evidence="3" key="1">
    <citation type="submission" date="2020-06" db="EMBL/GenBank/DDBJ databases">
        <title>Unique genomic features of the anaerobic methanotrophic archaea.</title>
        <authorList>
            <person name="Chadwick G.L."/>
            <person name="Skennerton C.T."/>
            <person name="Laso-Perez R."/>
            <person name="Leu A.O."/>
            <person name="Speth D.R."/>
            <person name="Yu H."/>
            <person name="Morgan-Lang C."/>
            <person name="Hatzenpichler R."/>
            <person name="Goudeau D."/>
            <person name="Malmstrom R."/>
            <person name="Brazelton W.J."/>
            <person name="Woyke T."/>
            <person name="Hallam S.J."/>
            <person name="Tyson G.W."/>
            <person name="Wegener G."/>
            <person name="Boetius A."/>
            <person name="Orphan V."/>
        </authorList>
    </citation>
    <scope>NUCLEOTIDE SEQUENCE</scope>
</reference>
<name>A0A7G9YL02_9EURY</name>
<evidence type="ECO:0000313" key="3">
    <source>
        <dbReference type="EMBL" id="QNO48686.1"/>
    </source>
</evidence>
<proteinExistence type="predicted"/>
<dbReference type="EMBL" id="MT631358">
    <property type="protein sequence ID" value="QNO48686.1"/>
    <property type="molecule type" value="Genomic_DNA"/>
</dbReference>
<feature type="transmembrane region" description="Helical" evidence="2">
    <location>
        <begin position="539"/>
        <end position="559"/>
    </location>
</feature>